<dbReference type="AlphaFoldDB" id="A0AAE7BXF8"/>
<sequence>MNLINFAWLTHGGANPLSLEKGQDADIKVLQICNIVKSVYGLNYKIMKPFQLFKLKLSHQQLLQ</sequence>
<evidence type="ECO:0000313" key="1">
    <source>
        <dbReference type="EMBL" id="QIC67916.1"/>
    </source>
</evidence>
<proteinExistence type="predicted"/>
<protein>
    <submittedName>
        <fullName evidence="1">Uncharacterized protein</fullName>
    </submittedName>
</protein>
<name>A0AAE7BXF8_9GAMM</name>
<dbReference type="Proteomes" id="UP000503505">
    <property type="component" value="Chromosome"/>
</dbReference>
<dbReference type="EMBL" id="CP044463">
    <property type="protein sequence ID" value="QIC67916.1"/>
    <property type="molecule type" value="Genomic_DNA"/>
</dbReference>
<evidence type="ECO:0000313" key="2">
    <source>
        <dbReference type="Proteomes" id="UP000503505"/>
    </source>
</evidence>
<reference evidence="1 2" key="1">
    <citation type="submission" date="2019-09" db="EMBL/GenBank/DDBJ databases">
        <title>Non-baumannii Acinetobacter spp. carrying blaNDM-1 isolated in China.</title>
        <authorList>
            <person name="Cui C."/>
            <person name="Chen C."/>
            <person name="Sun J."/>
            <person name="Liu Y."/>
        </authorList>
    </citation>
    <scope>NUCLEOTIDE SEQUENCE [LARGE SCALE GENOMIC DNA]</scope>
    <source>
        <strain evidence="1 2">HZE23-1</strain>
    </source>
</reference>
<accession>A0AAE7BXF8</accession>
<organism evidence="1 2">
    <name type="scientific">Acinetobacter schindleri</name>
    <dbReference type="NCBI Taxonomy" id="108981"/>
    <lineage>
        <taxon>Bacteria</taxon>
        <taxon>Pseudomonadati</taxon>
        <taxon>Pseudomonadota</taxon>
        <taxon>Gammaproteobacteria</taxon>
        <taxon>Moraxellales</taxon>
        <taxon>Moraxellaceae</taxon>
        <taxon>Acinetobacter</taxon>
    </lineage>
</organism>
<gene>
    <name evidence="1" type="ORF">FSC10_11345</name>
</gene>